<dbReference type="GO" id="GO:0003677">
    <property type="term" value="F:DNA binding"/>
    <property type="evidence" value="ECO:0007669"/>
    <property type="project" value="InterPro"/>
</dbReference>
<dbReference type="GO" id="GO:0051601">
    <property type="term" value="P:exocyst localization"/>
    <property type="evidence" value="ECO:0007669"/>
    <property type="project" value="TreeGrafter"/>
</dbReference>
<dbReference type="FunFam" id="3.30.450.20:FF:000035">
    <property type="entry name" value="Aryl hydrocarbon receptor"/>
    <property type="match status" value="1"/>
</dbReference>
<dbReference type="PROSITE" id="PS50112">
    <property type="entry name" value="PAS"/>
    <property type="match status" value="1"/>
</dbReference>
<dbReference type="FunFam" id="1.10.357.70:FF:000001">
    <property type="entry name" value="Exocyst complex component 3"/>
    <property type="match status" value="1"/>
</dbReference>
<dbReference type="GO" id="GO:0046983">
    <property type="term" value="F:protein dimerization activity"/>
    <property type="evidence" value="ECO:0007669"/>
    <property type="project" value="InterPro"/>
</dbReference>
<dbReference type="InterPro" id="IPR013767">
    <property type="entry name" value="PAS_fold"/>
</dbReference>
<dbReference type="SMART" id="SM00278">
    <property type="entry name" value="HhH1"/>
    <property type="match status" value="3"/>
</dbReference>
<dbReference type="InterPro" id="IPR035965">
    <property type="entry name" value="PAS-like_dom_sf"/>
</dbReference>
<dbReference type="Pfam" id="PF14598">
    <property type="entry name" value="PAS_11"/>
    <property type="match status" value="1"/>
</dbReference>
<dbReference type="InterPro" id="IPR000014">
    <property type="entry name" value="PAS"/>
</dbReference>
<evidence type="ECO:0000313" key="6">
    <source>
        <dbReference type="EMBL" id="RXM29587.1"/>
    </source>
</evidence>
<dbReference type="GO" id="GO:0000149">
    <property type="term" value="F:SNARE binding"/>
    <property type="evidence" value="ECO:0007669"/>
    <property type="project" value="TreeGrafter"/>
</dbReference>
<feature type="domain" description="PAS" evidence="4">
    <location>
        <begin position="93"/>
        <end position="156"/>
    </location>
</feature>
<dbReference type="GO" id="GO:0000145">
    <property type="term" value="C:exocyst"/>
    <property type="evidence" value="ECO:0007669"/>
    <property type="project" value="InterPro"/>
</dbReference>
<dbReference type="Pfam" id="PF00989">
    <property type="entry name" value="PAS"/>
    <property type="match status" value="1"/>
</dbReference>
<accession>A0A444U328</accession>
<dbReference type="SUPFAM" id="SSF56219">
    <property type="entry name" value="DNase I-like"/>
    <property type="match status" value="1"/>
</dbReference>
<evidence type="ECO:0000313" key="7">
    <source>
        <dbReference type="Proteomes" id="UP000289886"/>
    </source>
</evidence>
<dbReference type="EMBL" id="SCEB01215439">
    <property type="protein sequence ID" value="RXM29587.1"/>
    <property type="molecule type" value="Genomic_DNA"/>
</dbReference>
<feature type="domain" description="BHLH" evidence="5">
    <location>
        <begin position="1"/>
        <end position="48"/>
    </location>
</feature>
<keyword evidence="7" id="KW-1185">Reference proteome</keyword>
<sequence>MNPSKRHRDRLNTELERLASLLPFPEHITNKLDKLSIMRLAVSFLRAKTFFGNSLQKKCQVPALPLPLTVSQESISQEGVPSPGFVVPEGDLLLQAVNGFVLVVTGEGTIFYTSHTIQDHLGFHQSDVINQSVDELIHTEDREEFNRQLHWALDPPKKAGGEGYTSDPALLYQPTQLPPENSPFLDRSFVCRMRCLLDSSSGFLTLHCNGKLKFLNSMNRKSQSVDKAPSQLALFAIAVPVQPPAIMEIRTRSLAFRSKHQLDFSPISIDAKGKLLLGWTEAELKAHSGYHFIHFEDILYCAENHLKMMKTGDSGVTVFRLLTKKHTWIWITAIARVTYKDDKPDCIIVTQRPLTDAEGEEHLLKRAKHDKFLLDKQSLLYNSSNLLSPQASRCHQQVEREGRTAERHYNPSSILAASLHQDQASYTYCPPKESASFLSPSTTPSSSPGLQTKKATWPAVPADVSIWEMLWQYGLSQEDLELIQMDETIARMGEEGLSGGILNAVAQVSPGSSSTSLSFIPSTPSSSSGSDNETRTLSSSPDSPSLGWEWMQERSSTASCYTVAQENKSGTLWPSFTIASGLPVPVPDTAMTSRQMPGGQMSSSLPPPPTSNSNHSALLTMLLAQIPTQHKIQTTLSSPLPSNGAGTRCTPFMDLSNTWPEQGPLPMTSSSLLKHSWPLTPSEDPQNINMAHPGEFLPHGVTNVYGPDHNQSLLCTGLSCAKPSCSECREKHKLYCKLSANTTASQLLLMLYVFSAADVWPELEKAEKLARGAALKWASGVFYRPDQLERLGQYRKRESQRTSSIQSRLKSAVQSYLEGVGSGLEQLRLALADTREVSCTLGEVRSEWSGKASGFQSLEHLREIASEHERLAAAYNNLPHLFSVPVAVMETRRLIESRQLLEAHAHLMELEGWQDDIHRQLQRTSGPSSERASLVFDYFAGVRQLGEAFAKELWEVIRCGLVLVRQDPTPFVSAVRIIEREERIDCTLLATHDANPRFMPPGRPKNWRTKFFLVIEEAIAVRFQATYLDIRGPELANHLVALQNSIMNDLTTVKHLLEQCCPPHYHISRAYMLMYHKCLSAYLQQVVSWDLESSEIFTVLNWVLHVYHSPEMMGHPDLCSEVDFEELGPLISQDALEQMQNKYVNTVRMLEENARVALVISEALRDQMIVMGLYELETFLTRLREALVDYGKEWRKDHTNPKYYLHYLLAAINSCISLRGAIESLQQQQSTAPQYINRAPPCPQVVLERTTKRACRLVIDELLFEVQPQFLHLLSRSRLSDCEVIDGICNSVDQHCSHCRRVREPYFQFLVVESQWALVVEYVRTLMQKPMVCRNSEERSHLSDRMAQDALQLGDLFHRMSSRQDDDHWACSQGPQSCEMLTGVLSALAEFIRINDTSMLSLEVSGLITKYPDISEEHVLVLLDVRGDVPREVRGTVLDILQQNTHPLPQGYRPIFNDILVPARSMPFCLPTVKAPMGQSLSCYNPGSKTSQRPLKNKHQLSAACNFAELLGPGRVDLNRASEEELMTLRGVGRTLARDIVAYRTRIGGFRKVEDLALVTGMGATRMAQMKSEVFVGESGSAPNLFSLDLLSSTRVDINRASLGQIQGLAGVTEEVAQGILFHRTTQGPFRRAAELGNIKGVDPALLARLLPQITVGLPRPASTYPDLWREGLGRPNAAASFHSLREVDMGLPPGWVVPVRPLSQPFSGVHNGRPVLRVASWNLREFSTEKAQNPGVREVICRTLLENGIQLLAVQEVLQEEALEKVCLELEKPSTAGVRKWPGDRGTWRYVLIDAPQGQETQEVERVAFLWDCSSGLELLQAVTVETQKEGVSGPHSQPLLGSFKMGDLEFSLINLHLRPDSPARTGQPAEASLDLLKLEPLKPFLQDLFEKALLTLGHLGLSPDASEFAVLREKQLEPLVSADCSTELTGNGGEGEGSLQNIWASHTAQDSYTELLLIHTNVTDQIQTDYG</sequence>
<dbReference type="Gene3D" id="1.10.357.50">
    <property type="match status" value="1"/>
</dbReference>
<dbReference type="GO" id="GO:0006281">
    <property type="term" value="P:DNA repair"/>
    <property type="evidence" value="ECO:0007669"/>
    <property type="project" value="InterPro"/>
</dbReference>
<evidence type="ECO:0000259" key="5">
    <source>
        <dbReference type="PROSITE" id="PS50888"/>
    </source>
</evidence>
<dbReference type="PANTHER" id="PTHR21292:SF12">
    <property type="entry name" value="EXOCYST COMPLEX COMPONENT 3-LIKE PROTEIN"/>
    <property type="match status" value="1"/>
</dbReference>
<evidence type="ECO:0000256" key="1">
    <source>
        <dbReference type="ARBA" id="ARBA00009447"/>
    </source>
</evidence>
<dbReference type="SMART" id="SM00353">
    <property type="entry name" value="HLH"/>
    <property type="match status" value="1"/>
</dbReference>
<name>A0A444U328_ACIRT</name>
<feature type="region of interest" description="Disordered" evidence="3">
    <location>
        <begin position="513"/>
        <end position="548"/>
    </location>
</feature>
<comment type="caution">
    <text evidence="6">The sequence shown here is derived from an EMBL/GenBank/DDBJ whole genome shotgun (WGS) entry which is preliminary data.</text>
</comment>
<dbReference type="Gene3D" id="3.60.10.10">
    <property type="entry name" value="Endonuclease/exonuclease/phosphatase"/>
    <property type="match status" value="1"/>
</dbReference>
<dbReference type="SUPFAM" id="SSF55785">
    <property type="entry name" value="PYP-like sensor domain (PAS domain)"/>
    <property type="match status" value="2"/>
</dbReference>
<dbReference type="GO" id="GO:0006355">
    <property type="term" value="P:regulation of DNA-templated transcription"/>
    <property type="evidence" value="ECO:0007669"/>
    <property type="project" value="InterPro"/>
</dbReference>
<dbReference type="InterPro" id="IPR010994">
    <property type="entry name" value="RuvA_2-like"/>
</dbReference>
<evidence type="ECO:0000259" key="4">
    <source>
        <dbReference type="PROSITE" id="PS50112"/>
    </source>
</evidence>
<dbReference type="SUPFAM" id="SSF47459">
    <property type="entry name" value="HLH, helix-loop-helix DNA-binding domain"/>
    <property type="match status" value="1"/>
</dbReference>
<evidence type="ECO:0000256" key="3">
    <source>
        <dbReference type="SAM" id="MobiDB-lite"/>
    </source>
</evidence>
<dbReference type="Pfam" id="PF12836">
    <property type="entry name" value="HHH_3"/>
    <property type="match status" value="2"/>
</dbReference>
<dbReference type="InterPro" id="IPR003583">
    <property type="entry name" value="Hlx-hairpin-Hlx_DNA-bd_motif"/>
</dbReference>
<dbReference type="Proteomes" id="UP000289886">
    <property type="component" value="Unassembled WGS sequence"/>
</dbReference>
<reference evidence="6 7" key="1">
    <citation type="submission" date="2019-01" db="EMBL/GenBank/DDBJ databases">
        <title>Draft Genome and Complete Hox-Cluster Characterization of the Sterlet Sturgeon (Acipenser ruthenus).</title>
        <authorList>
            <person name="Wei Q."/>
        </authorList>
    </citation>
    <scope>NUCLEOTIDE SEQUENCE [LARGE SCALE GENOMIC DNA]</scope>
    <source>
        <strain evidence="6">WHYD16114868_AA</strain>
        <tissue evidence="6">Blood</tissue>
    </source>
</reference>
<proteinExistence type="inferred from homology"/>
<dbReference type="InterPro" id="IPR036638">
    <property type="entry name" value="HLH_DNA-bd_sf"/>
</dbReference>
<dbReference type="SMART" id="SM00091">
    <property type="entry name" value="PAS"/>
    <property type="match status" value="2"/>
</dbReference>
<dbReference type="GO" id="GO:0006887">
    <property type="term" value="P:exocytosis"/>
    <property type="evidence" value="ECO:0007669"/>
    <property type="project" value="UniProtKB-KW"/>
</dbReference>
<dbReference type="Gene3D" id="4.10.280.10">
    <property type="entry name" value="Helix-loop-helix DNA-binding domain"/>
    <property type="match status" value="1"/>
</dbReference>
<dbReference type="InterPro" id="IPR036691">
    <property type="entry name" value="Endo/exonu/phosph_ase_sf"/>
</dbReference>
<keyword evidence="2" id="KW-0268">Exocytosis</keyword>
<feature type="region of interest" description="Disordered" evidence="3">
    <location>
        <begin position="592"/>
        <end position="612"/>
    </location>
</feature>
<dbReference type="Gene3D" id="3.30.450.20">
    <property type="entry name" value="PAS domain"/>
    <property type="match status" value="2"/>
</dbReference>
<dbReference type="Gene3D" id="1.10.357.70">
    <property type="entry name" value="Exocyst complex component Sec6, C-terminal domain"/>
    <property type="match status" value="1"/>
</dbReference>
<dbReference type="InterPro" id="IPR010326">
    <property type="entry name" value="EXOC3/Sec6"/>
</dbReference>
<organism evidence="6 7">
    <name type="scientific">Acipenser ruthenus</name>
    <name type="common">Sterlet sturgeon</name>
    <dbReference type="NCBI Taxonomy" id="7906"/>
    <lineage>
        <taxon>Eukaryota</taxon>
        <taxon>Metazoa</taxon>
        <taxon>Chordata</taxon>
        <taxon>Craniata</taxon>
        <taxon>Vertebrata</taxon>
        <taxon>Euteleostomi</taxon>
        <taxon>Actinopterygii</taxon>
        <taxon>Chondrostei</taxon>
        <taxon>Acipenseriformes</taxon>
        <taxon>Acipenseridae</taxon>
        <taxon>Acipenser</taxon>
    </lineage>
</organism>
<dbReference type="InterPro" id="IPR011598">
    <property type="entry name" value="bHLH_dom"/>
</dbReference>
<feature type="compositionally biased region" description="Low complexity" evidence="3">
    <location>
        <begin position="513"/>
        <end position="530"/>
    </location>
</feature>
<dbReference type="InterPro" id="IPR042532">
    <property type="entry name" value="EXOC3/Sec6_C"/>
</dbReference>
<comment type="similarity">
    <text evidence="1">Belongs to the SEC6 family.</text>
</comment>
<dbReference type="SUPFAM" id="SSF47781">
    <property type="entry name" value="RuvA domain 2-like"/>
    <property type="match status" value="2"/>
</dbReference>
<gene>
    <name evidence="6" type="ORF">EOD39_0505</name>
</gene>
<dbReference type="CDD" id="cd00130">
    <property type="entry name" value="PAS"/>
    <property type="match status" value="2"/>
</dbReference>
<evidence type="ECO:0000256" key="2">
    <source>
        <dbReference type="ARBA" id="ARBA00022483"/>
    </source>
</evidence>
<dbReference type="PROSITE" id="PS50888">
    <property type="entry name" value="BHLH"/>
    <property type="match status" value="1"/>
</dbReference>
<dbReference type="PANTHER" id="PTHR21292">
    <property type="entry name" value="EXOCYST COMPLEX COMPONENT SEC6-RELATED"/>
    <property type="match status" value="1"/>
</dbReference>
<dbReference type="Pfam" id="PF06046">
    <property type="entry name" value="Sec6"/>
    <property type="match status" value="1"/>
</dbReference>
<dbReference type="Gene3D" id="1.10.150.320">
    <property type="entry name" value="Photosystem II 12 kDa extrinsic protein"/>
    <property type="match status" value="2"/>
</dbReference>
<protein>
    <submittedName>
        <fullName evidence="6">Exocyst complex component 3-like protein</fullName>
    </submittedName>
</protein>